<dbReference type="NCBIfam" id="NF008113">
    <property type="entry name" value="PRK10860.1"/>
    <property type="match status" value="1"/>
</dbReference>
<name>A0A430AN91_9ENTE</name>
<dbReference type="InterPro" id="IPR028883">
    <property type="entry name" value="tRNA_aden_deaminase"/>
</dbReference>
<dbReference type="PANTHER" id="PTHR11079:SF202">
    <property type="entry name" value="TRNA-SPECIFIC ADENOSINE DEAMINASE"/>
    <property type="match status" value="1"/>
</dbReference>
<dbReference type="SUPFAM" id="SSF53927">
    <property type="entry name" value="Cytidine deaminase-like"/>
    <property type="match status" value="1"/>
</dbReference>
<feature type="domain" description="CMP/dCMP-type deaminase" evidence="9">
    <location>
        <begin position="10"/>
        <end position="119"/>
    </location>
</feature>
<feature type="active site" description="Proton donor" evidence="8">
    <location>
        <position position="63"/>
    </location>
</feature>
<keyword evidence="3 8" id="KW-0819">tRNA processing</keyword>
<proteinExistence type="inferred from homology"/>
<dbReference type="PROSITE" id="PS51747">
    <property type="entry name" value="CYT_DCMP_DEAMINASES_2"/>
    <property type="match status" value="1"/>
</dbReference>
<dbReference type="GO" id="GO:0052717">
    <property type="term" value="F:tRNA-specific adenosine-34 deaminase activity"/>
    <property type="evidence" value="ECO:0007669"/>
    <property type="project" value="UniProtKB-UniRule"/>
</dbReference>
<evidence type="ECO:0000313" key="10">
    <source>
        <dbReference type="EMBL" id="RSU09443.1"/>
    </source>
</evidence>
<keyword evidence="4 8" id="KW-0479">Metal-binding</keyword>
<feature type="binding site" evidence="8">
    <location>
        <position position="61"/>
    </location>
    <ligand>
        <name>Zn(2+)</name>
        <dbReference type="ChEBI" id="CHEBI:29105"/>
        <note>catalytic</note>
    </ligand>
</feature>
<dbReference type="PROSITE" id="PS00903">
    <property type="entry name" value="CYT_DCMP_DEAMINASES_1"/>
    <property type="match status" value="1"/>
</dbReference>
<dbReference type="InterPro" id="IPR016192">
    <property type="entry name" value="APOBEC/CMP_deaminase_Zn-bd"/>
</dbReference>
<sequence>MKMASSFTVEEKEFFMREALREAGLAQEKGEVPIGAVVIHKGEIIGRGHNLRETTQNAITHAEMLAIQEACDVIGSWRLEDCQMFVTLEPCIMCSGALILSRVDEVYYGAADLKGGGVESLYHLLTDQRLNHRAYVEKGVLEEECRLLLKNFFRALRQKKKGKKGEE</sequence>
<keyword evidence="5 8" id="KW-0378">Hydrolase</keyword>
<evidence type="ECO:0000256" key="5">
    <source>
        <dbReference type="ARBA" id="ARBA00022801"/>
    </source>
</evidence>
<dbReference type="GO" id="GO:0002100">
    <property type="term" value="P:tRNA wobble adenosine to inosine editing"/>
    <property type="evidence" value="ECO:0007669"/>
    <property type="project" value="UniProtKB-UniRule"/>
</dbReference>
<dbReference type="InterPro" id="IPR058535">
    <property type="entry name" value="MafB19-deam"/>
</dbReference>
<dbReference type="PANTHER" id="PTHR11079">
    <property type="entry name" value="CYTOSINE DEAMINASE FAMILY MEMBER"/>
    <property type="match status" value="1"/>
</dbReference>
<comment type="catalytic activity">
    <reaction evidence="7 8">
        <text>adenosine(34) in tRNA + H2O + H(+) = inosine(34) in tRNA + NH4(+)</text>
        <dbReference type="Rhea" id="RHEA:43168"/>
        <dbReference type="Rhea" id="RHEA-COMP:10373"/>
        <dbReference type="Rhea" id="RHEA-COMP:10374"/>
        <dbReference type="ChEBI" id="CHEBI:15377"/>
        <dbReference type="ChEBI" id="CHEBI:15378"/>
        <dbReference type="ChEBI" id="CHEBI:28938"/>
        <dbReference type="ChEBI" id="CHEBI:74411"/>
        <dbReference type="ChEBI" id="CHEBI:82852"/>
        <dbReference type="EC" id="3.5.4.33"/>
    </reaction>
</comment>
<reference evidence="10 11" key="1">
    <citation type="submission" date="2017-05" db="EMBL/GenBank/DDBJ databases">
        <title>Vagococcus spp. assemblies.</title>
        <authorList>
            <person name="Gulvik C.A."/>
        </authorList>
    </citation>
    <scope>NUCLEOTIDE SEQUENCE [LARGE SCALE GENOMIC DNA]</scope>
    <source>
        <strain evidence="10 11">CCUG 51432</strain>
    </source>
</reference>
<accession>A0A430AN91</accession>
<dbReference type="HAMAP" id="MF_00972">
    <property type="entry name" value="tRNA_aden_deaminase"/>
    <property type="match status" value="1"/>
</dbReference>
<dbReference type="FunFam" id="3.40.140.10:FF:000005">
    <property type="entry name" value="tRNA-specific adenosine deaminase"/>
    <property type="match status" value="1"/>
</dbReference>
<dbReference type="EMBL" id="NGKA01000021">
    <property type="protein sequence ID" value="RSU09443.1"/>
    <property type="molecule type" value="Genomic_DNA"/>
</dbReference>
<feature type="binding site" evidence="8">
    <location>
        <position position="91"/>
    </location>
    <ligand>
        <name>Zn(2+)</name>
        <dbReference type="ChEBI" id="CHEBI:29105"/>
        <note>catalytic</note>
    </ligand>
</feature>
<comment type="function">
    <text evidence="8">Catalyzes the deamination of adenosine to inosine at the wobble position 34 of tRNA(Arg2).</text>
</comment>
<dbReference type="AlphaFoldDB" id="A0A430AN91"/>
<dbReference type="InterPro" id="IPR002125">
    <property type="entry name" value="CMP_dCMP_dom"/>
</dbReference>
<dbReference type="Pfam" id="PF14437">
    <property type="entry name" value="MafB19-deam"/>
    <property type="match status" value="1"/>
</dbReference>
<comment type="cofactor">
    <cofactor evidence="8">
        <name>Zn(2+)</name>
        <dbReference type="ChEBI" id="CHEBI:29105"/>
    </cofactor>
    <text evidence="8">Binds 1 zinc ion per subunit.</text>
</comment>
<evidence type="ECO:0000256" key="6">
    <source>
        <dbReference type="ARBA" id="ARBA00022833"/>
    </source>
</evidence>
<dbReference type="InterPro" id="IPR016193">
    <property type="entry name" value="Cytidine_deaminase-like"/>
</dbReference>
<comment type="subunit">
    <text evidence="2 8">Homodimer.</text>
</comment>
<dbReference type="OrthoDB" id="9802676at2"/>
<protein>
    <recommendedName>
        <fullName evidence="8">tRNA-specific adenosine deaminase</fullName>
        <ecNumber evidence="8">3.5.4.33</ecNumber>
    </recommendedName>
</protein>
<dbReference type="CDD" id="cd01285">
    <property type="entry name" value="nucleoside_deaminase"/>
    <property type="match status" value="1"/>
</dbReference>
<evidence type="ECO:0000256" key="4">
    <source>
        <dbReference type="ARBA" id="ARBA00022723"/>
    </source>
</evidence>
<evidence type="ECO:0000256" key="3">
    <source>
        <dbReference type="ARBA" id="ARBA00022694"/>
    </source>
</evidence>
<organism evidence="10 11">
    <name type="scientific">Vagococcus elongatus</name>
    <dbReference type="NCBI Taxonomy" id="180344"/>
    <lineage>
        <taxon>Bacteria</taxon>
        <taxon>Bacillati</taxon>
        <taxon>Bacillota</taxon>
        <taxon>Bacilli</taxon>
        <taxon>Lactobacillales</taxon>
        <taxon>Enterococcaceae</taxon>
        <taxon>Vagococcus</taxon>
    </lineage>
</organism>
<evidence type="ECO:0000256" key="1">
    <source>
        <dbReference type="ARBA" id="ARBA00010669"/>
    </source>
</evidence>
<evidence type="ECO:0000259" key="9">
    <source>
        <dbReference type="PROSITE" id="PS51747"/>
    </source>
</evidence>
<evidence type="ECO:0000256" key="7">
    <source>
        <dbReference type="ARBA" id="ARBA00048045"/>
    </source>
</evidence>
<comment type="similarity">
    <text evidence="1">Belongs to the cytidine and deoxycytidylate deaminase family. ADAT2 subfamily.</text>
</comment>
<keyword evidence="11" id="KW-1185">Reference proteome</keyword>
<dbReference type="Proteomes" id="UP000287605">
    <property type="component" value="Unassembled WGS sequence"/>
</dbReference>
<dbReference type="RefSeq" id="WP_126809847.1">
    <property type="nucleotide sequence ID" value="NZ_NGKA01000021.1"/>
</dbReference>
<evidence type="ECO:0000256" key="8">
    <source>
        <dbReference type="HAMAP-Rule" id="MF_00972"/>
    </source>
</evidence>
<keyword evidence="6 8" id="KW-0862">Zinc</keyword>
<feature type="binding site" evidence="8">
    <location>
        <position position="94"/>
    </location>
    <ligand>
        <name>Zn(2+)</name>
        <dbReference type="ChEBI" id="CHEBI:29105"/>
        <note>catalytic</note>
    </ligand>
</feature>
<dbReference type="Gene3D" id="3.40.140.10">
    <property type="entry name" value="Cytidine Deaminase, domain 2"/>
    <property type="match status" value="1"/>
</dbReference>
<dbReference type="EC" id="3.5.4.33" evidence="8"/>
<evidence type="ECO:0000256" key="2">
    <source>
        <dbReference type="ARBA" id="ARBA00011738"/>
    </source>
</evidence>
<comment type="caution">
    <text evidence="10">The sequence shown here is derived from an EMBL/GenBank/DDBJ whole genome shotgun (WGS) entry which is preliminary data.</text>
</comment>
<gene>
    <name evidence="8" type="primary">tadA</name>
    <name evidence="10" type="ORF">CBF29_11370</name>
</gene>
<dbReference type="GO" id="GO:0008270">
    <property type="term" value="F:zinc ion binding"/>
    <property type="evidence" value="ECO:0007669"/>
    <property type="project" value="UniProtKB-UniRule"/>
</dbReference>
<evidence type="ECO:0000313" key="11">
    <source>
        <dbReference type="Proteomes" id="UP000287605"/>
    </source>
</evidence>